<organism evidence="1 2">
    <name type="scientific">Lacrimispora defluvii</name>
    <dbReference type="NCBI Taxonomy" id="2719233"/>
    <lineage>
        <taxon>Bacteria</taxon>
        <taxon>Bacillati</taxon>
        <taxon>Bacillota</taxon>
        <taxon>Clostridia</taxon>
        <taxon>Lachnospirales</taxon>
        <taxon>Lachnospiraceae</taxon>
        <taxon>Lacrimispora</taxon>
    </lineage>
</organism>
<sequence>MAMKTIKSVGTRTPESINIELEALPENESDAICRAIISGMSRVFEDPAIKADYQNWKKQRQLRKEAAAL</sequence>
<evidence type="ECO:0000313" key="2">
    <source>
        <dbReference type="Proteomes" id="UP000539052"/>
    </source>
</evidence>
<comment type="caution">
    <text evidence="1">The sequence shown here is derived from an EMBL/GenBank/DDBJ whole genome shotgun (WGS) entry which is preliminary data.</text>
</comment>
<reference evidence="1 2" key="1">
    <citation type="submission" date="2020-03" db="EMBL/GenBank/DDBJ databases">
        <title>Genome Sequence of industrial isolate, B5A.</title>
        <authorList>
            <person name="Sharma S."/>
            <person name="Patil P.B."/>
            <person name="Korpole S."/>
        </authorList>
    </citation>
    <scope>NUCLEOTIDE SEQUENCE [LARGE SCALE GENOMIC DNA]</scope>
    <source>
        <strain evidence="1 2">PI-S10-B5A</strain>
    </source>
</reference>
<dbReference type="EMBL" id="JAAOXG010000019">
    <property type="protein sequence ID" value="NNJ30125.1"/>
    <property type="molecule type" value="Genomic_DNA"/>
</dbReference>
<dbReference type="Proteomes" id="UP000539052">
    <property type="component" value="Unassembled WGS sequence"/>
</dbReference>
<proteinExistence type="predicted"/>
<evidence type="ECO:0000313" key="1">
    <source>
        <dbReference type="EMBL" id="NNJ30125.1"/>
    </source>
</evidence>
<protein>
    <submittedName>
        <fullName evidence="1">Uncharacterized protein</fullName>
    </submittedName>
</protein>
<accession>A0ABX1VRU4</accession>
<keyword evidence="2" id="KW-1185">Reference proteome</keyword>
<gene>
    <name evidence="1" type="ORF">G9470_10035</name>
</gene>
<dbReference type="RefSeq" id="WP_170821333.1">
    <property type="nucleotide sequence ID" value="NZ_JAAOXG010000019.1"/>
</dbReference>
<name>A0ABX1VRU4_9FIRM</name>